<dbReference type="PIRSF" id="PIRSF012526">
    <property type="entry name" value="CYTH_UCP012526"/>
    <property type="match status" value="1"/>
</dbReference>
<dbReference type="SMART" id="SM01118">
    <property type="entry name" value="CYTH"/>
    <property type="match status" value="1"/>
</dbReference>
<dbReference type="Gene3D" id="2.40.320.10">
    <property type="entry name" value="Hypothetical Protein Pfu-838710-001"/>
    <property type="match status" value="1"/>
</dbReference>
<dbReference type="EMBL" id="NOII01000001">
    <property type="protein sequence ID" value="OYD59055.1"/>
    <property type="molecule type" value="Genomic_DNA"/>
</dbReference>
<dbReference type="SUPFAM" id="SSF55154">
    <property type="entry name" value="CYTH-like phosphatases"/>
    <property type="match status" value="1"/>
</dbReference>
<reference evidence="2 3" key="1">
    <citation type="submission" date="2017-07" db="EMBL/GenBank/DDBJ databases">
        <title>Fictibacillus sp. nov. GDSW-R2A3 Genome sequencing and assembly.</title>
        <authorList>
            <person name="Mayilraj S."/>
        </authorList>
    </citation>
    <scope>NUCLEOTIDE SEQUENCE [LARGE SCALE GENOMIC DNA]</scope>
    <source>
        <strain evidence="2 3">GDSW-R2A3</strain>
    </source>
</reference>
<dbReference type="PROSITE" id="PS51707">
    <property type="entry name" value="CYTH"/>
    <property type="match status" value="1"/>
</dbReference>
<sequence>MNIEEEMECTGLKQELEIEFKNIVSKNHFQTLMNHFNITKENLKEQTNHYFDTSSFSLKAQRSALRIRKKEDSYVLTLKQPSGQHLLESNQPISKETLEQMLASDSFPDGGIKELIQSMGIDPELIQYLGTLKTFRAKIPYDGGLLFFDESHYLGTIDYEIEYECDDDKKGKETFKALMTSHSIPIVKTANKIQRFFTRKQDI</sequence>
<name>A0A235FE72_9BACL</name>
<evidence type="ECO:0000313" key="2">
    <source>
        <dbReference type="EMBL" id="OYD59055.1"/>
    </source>
</evidence>
<dbReference type="InterPro" id="IPR033469">
    <property type="entry name" value="CYTH-like_dom_sf"/>
</dbReference>
<evidence type="ECO:0000259" key="1">
    <source>
        <dbReference type="PROSITE" id="PS51707"/>
    </source>
</evidence>
<dbReference type="Pfam" id="PF01928">
    <property type="entry name" value="CYTH"/>
    <property type="match status" value="1"/>
</dbReference>
<dbReference type="InterPro" id="IPR023577">
    <property type="entry name" value="CYTH_domain"/>
</dbReference>
<dbReference type="Proteomes" id="UP000215059">
    <property type="component" value="Unassembled WGS sequence"/>
</dbReference>
<dbReference type="CDD" id="cd07762">
    <property type="entry name" value="CYTH-like_Pase_1"/>
    <property type="match status" value="1"/>
</dbReference>
<feature type="domain" description="CYTH" evidence="1">
    <location>
        <begin position="15"/>
        <end position="203"/>
    </location>
</feature>
<gene>
    <name evidence="2" type="ORF">CGZ90_03900</name>
</gene>
<accession>A0A235FE72</accession>
<proteinExistence type="predicted"/>
<evidence type="ECO:0000313" key="3">
    <source>
        <dbReference type="Proteomes" id="UP000215059"/>
    </source>
</evidence>
<protein>
    <recommendedName>
        <fullName evidence="1">CYTH domain-containing protein</fullName>
    </recommendedName>
</protein>
<organism evidence="2 3">
    <name type="scientific">Fictibacillus aquaticus</name>
    <dbReference type="NCBI Taxonomy" id="2021314"/>
    <lineage>
        <taxon>Bacteria</taxon>
        <taxon>Bacillati</taxon>
        <taxon>Bacillota</taxon>
        <taxon>Bacilli</taxon>
        <taxon>Bacillales</taxon>
        <taxon>Fictibacillaceae</taxon>
        <taxon>Fictibacillus</taxon>
    </lineage>
</organism>
<keyword evidence="3" id="KW-1185">Reference proteome</keyword>
<dbReference type="OrthoDB" id="384378at2"/>
<comment type="caution">
    <text evidence="2">The sequence shown here is derived from an EMBL/GenBank/DDBJ whole genome shotgun (WGS) entry which is preliminary data.</text>
</comment>
<dbReference type="InterPro" id="IPR009195">
    <property type="entry name" value="Uncharacterised_YjbK"/>
</dbReference>
<dbReference type="AlphaFoldDB" id="A0A235FE72"/>